<dbReference type="Pfam" id="PF07690">
    <property type="entry name" value="MFS_1"/>
    <property type="match status" value="1"/>
</dbReference>
<evidence type="ECO:0000256" key="5">
    <source>
        <dbReference type="ARBA" id="ARBA00023136"/>
    </source>
</evidence>
<keyword evidence="5 6" id="KW-0472">Membrane</keyword>
<feature type="transmembrane region" description="Helical" evidence="6">
    <location>
        <begin position="390"/>
        <end position="417"/>
    </location>
</feature>
<keyword evidence="8" id="KW-1185">Reference proteome</keyword>
<evidence type="ECO:0000256" key="3">
    <source>
        <dbReference type="ARBA" id="ARBA00022692"/>
    </source>
</evidence>
<dbReference type="Proteomes" id="UP000037510">
    <property type="component" value="Unassembled WGS sequence"/>
</dbReference>
<dbReference type="AlphaFoldDB" id="A0A0L7L435"/>
<reference evidence="7 8" key="1">
    <citation type="journal article" date="2015" name="Genome Biol. Evol.">
        <title>The genome of winter moth (Operophtera brumata) provides a genomic perspective on sexual dimorphism and phenology.</title>
        <authorList>
            <person name="Derks M.F."/>
            <person name="Smit S."/>
            <person name="Salis L."/>
            <person name="Schijlen E."/>
            <person name="Bossers A."/>
            <person name="Mateman C."/>
            <person name="Pijl A.S."/>
            <person name="de Ridder D."/>
            <person name="Groenen M.A."/>
            <person name="Visser M.E."/>
            <person name="Megens H.J."/>
        </authorList>
    </citation>
    <scope>NUCLEOTIDE SEQUENCE [LARGE SCALE GENOMIC DNA]</scope>
    <source>
        <strain evidence="7">WM2013NL</strain>
        <tissue evidence="7">Head and thorax</tissue>
    </source>
</reference>
<keyword evidence="4 6" id="KW-1133">Transmembrane helix</keyword>
<evidence type="ECO:0000313" key="8">
    <source>
        <dbReference type="Proteomes" id="UP000037510"/>
    </source>
</evidence>
<dbReference type="PANTHER" id="PTHR23511">
    <property type="entry name" value="SYNAPTIC VESICLE GLYCOPROTEIN 2"/>
    <property type="match status" value="1"/>
</dbReference>
<evidence type="ECO:0000256" key="6">
    <source>
        <dbReference type="SAM" id="Phobius"/>
    </source>
</evidence>
<feature type="transmembrane region" description="Helical" evidence="6">
    <location>
        <begin position="150"/>
        <end position="172"/>
    </location>
</feature>
<dbReference type="GO" id="GO:0022857">
    <property type="term" value="F:transmembrane transporter activity"/>
    <property type="evidence" value="ECO:0007669"/>
    <property type="project" value="InterPro"/>
</dbReference>
<dbReference type="PANTHER" id="PTHR23511:SF35">
    <property type="entry name" value="MAJOR FACILITATOR SUPERFAMILY (MFS) PROFILE DOMAIN-CONTAINING PROTEIN"/>
    <property type="match status" value="1"/>
</dbReference>
<dbReference type="SUPFAM" id="SSF103473">
    <property type="entry name" value="MFS general substrate transporter"/>
    <property type="match status" value="2"/>
</dbReference>
<evidence type="ECO:0000313" key="7">
    <source>
        <dbReference type="EMBL" id="KOB70227.1"/>
    </source>
</evidence>
<comment type="caution">
    <text evidence="7">The sequence shown here is derived from an EMBL/GenBank/DDBJ whole genome shotgun (WGS) entry which is preliminary data.</text>
</comment>
<feature type="transmembrane region" description="Helical" evidence="6">
    <location>
        <begin position="359"/>
        <end position="378"/>
    </location>
</feature>
<accession>A0A0L7L435</accession>
<keyword evidence="3 6" id="KW-0812">Transmembrane</keyword>
<dbReference type="GO" id="GO:0016020">
    <property type="term" value="C:membrane"/>
    <property type="evidence" value="ECO:0007669"/>
    <property type="project" value="UniProtKB-SubCell"/>
</dbReference>
<dbReference type="InterPro" id="IPR011701">
    <property type="entry name" value="MFS"/>
</dbReference>
<dbReference type="STRING" id="104452.A0A0L7L435"/>
<name>A0A0L7L435_OPEBR</name>
<protein>
    <submittedName>
        <fullName evidence="7">Putative SV2-like protein 1</fullName>
    </submittedName>
</protein>
<evidence type="ECO:0000256" key="4">
    <source>
        <dbReference type="ARBA" id="ARBA00022989"/>
    </source>
</evidence>
<feature type="transmembrane region" description="Helical" evidence="6">
    <location>
        <begin position="297"/>
        <end position="321"/>
    </location>
</feature>
<feature type="transmembrane region" description="Helical" evidence="6">
    <location>
        <begin position="265"/>
        <end position="285"/>
    </location>
</feature>
<evidence type="ECO:0000256" key="1">
    <source>
        <dbReference type="ARBA" id="ARBA00004141"/>
    </source>
</evidence>
<dbReference type="InterPro" id="IPR036259">
    <property type="entry name" value="MFS_trans_sf"/>
</dbReference>
<feature type="transmembrane region" description="Helical" evidence="6">
    <location>
        <begin position="476"/>
        <end position="499"/>
    </location>
</feature>
<dbReference type="Gene3D" id="1.20.1250.20">
    <property type="entry name" value="MFS general substrate transporter like domains"/>
    <property type="match status" value="2"/>
</dbReference>
<gene>
    <name evidence="7" type="ORF">OBRU01_07115</name>
</gene>
<proteinExistence type="predicted"/>
<organism evidence="7 8">
    <name type="scientific">Operophtera brumata</name>
    <name type="common">Winter moth</name>
    <name type="synonym">Phalaena brumata</name>
    <dbReference type="NCBI Taxonomy" id="104452"/>
    <lineage>
        <taxon>Eukaryota</taxon>
        <taxon>Metazoa</taxon>
        <taxon>Ecdysozoa</taxon>
        <taxon>Arthropoda</taxon>
        <taxon>Hexapoda</taxon>
        <taxon>Insecta</taxon>
        <taxon>Pterygota</taxon>
        <taxon>Neoptera</taxon>
        <taxon>Endopterygota</taxon>
        <taxon>Lepidoptera</taxon>
        <taxon>Glossata</taxon>
        <taxon>Ditrysia</taxon>
        <taxon>Geometroidea</taxon>
        <taxon>Geometridae</taxon>
        <taxon>Larentiinae</taxon>
        <taxon>Operophtera</taxon>
    </lineage>
</organism>
<keyword evidence="2" id="KW-0813">Transport</keyword>
<dbReference type="EMBL" id="JTDY01003063">
    <property type="protein sequence ID" value="KOB70227.1"/>
    <property type="molecule type" value="Genomic_DNA"/>
</dbReference>
<feature type="non-terminal residue" evidence="7">
    <location>
        <position position="1"/>
    </location>
</feature>
<sequence length="635" mass="69689">HFSEQLRRVHIAGREHSGARARTIIAALHLRADVLASHRSRIDFLGITYRSWRLLALVMAVPCAATAGLLQLFHESPKFLASRGRYEDALHVLKRIYACNTGCHADSFPIKKLIEDDNSHSICHASFFRSLWQQTVPLFQRPLLKDTLKLFYLVVIIYMTGSGFIMWLPYIMNSLFSVLESGGGDGMNLCAVIRLSTQDSFLAGNSTETTLFSAMTYGALASCSNLVLSLTCGSRKRVAMMCILTTSATAAVLLNVVAVPLAGGIFFFFFLLCALSMGLLSVYFVELYPTSLRGMASCLSVMLGRSSAFFGVNAIGALISANCEATFYAWSLLLLRYGSTILVPTSACELQTTATQQGLLAAAPVVGLILGTVLWGYLADTRGRRSMLLVALLGGAVVNCLASLSVNWIMLMVLQFVASILACRSRRGTWWYFSSPASSYWRKDSWQVTSILREDSGAAQTSSEKSQITPLFKSPLLKYTIIMSLLLLFQQTGAFIVWLPTIADQFVRIMDTGEGSNQTLCGIIGTSLEAPSDPDAVPCALNITALLIVLAVGAMQSIINFLLSLGCSTRTATDSRQDGHLCFHPDPEPNADQQLRGWLLPVRFHLCFLASLGYRLVNWYKENDVLLVTEPQNKY</sequence>
<feature type="transmembrane region" description="Helical" evidence="6">
    <location>
        <begin position="211"/>
        <end position="231"/>
    </location>
</feature>
<feature type="transmembrane region" description="Helical" evidence="6">
    <location>
        <begin position="238"/>
        <end position="259"/>
    </location>
</feature>
<comment type="subcellular location">
    <subcellularLocation>
        <location evidence="1">Membrane</location>
        <topology evidence="1">Multi-pass membrane protein</topology>
    </subcellularLocation>
</comment>
<evidence type="ECO:0000256" key="2">
    <source>
        <dbReference type="ARBA" id="ARBA00022448"/>
    </source>
</evidence>